<reference evidence="4" key="1">
    <citation type="submission" date="2017-09" db="EMBL/GenBank/DDBJ databases">
        <title>Depth-based differentiation of microbial function through sediment-hosted aquifers and enrichment of novel symbionts in the deep terrestrial subsurface.</title>
        <authorList>
            <person name="Probst A.J."/>
            <person name="Ladd B."/>
            <person name="Jarett J.K."/>
            <person name="Geller-Mcgrath D.E."/>
            <person name="Sieber C.M.K."/>
            <person name="Emerson J.B."/>
            <person name="Anantharaman K."/>
            <person name="Thomas B.C."/>
            <person name="Malmstrom R."/>
            <person name="Stieglmeier M."/>
            <person name="Klingl A."/>
            <person name="Woyke T."/>
            <person name="Ryan C.M."/>
            <person name="Banfield J.F."/>
        </authorList>
    </citation>
    <scope>NUCLEOTIDE SEQUENCE [LARGE SCALE GENOMIC DNA]</scope>
</reference>
<dbReference type="AlphaFoldDB" id="A0A2M6WMK7"/>
<accession>A0A2M6WMK7</accession>
<evidence type="ECO:0000256" key="1">
    <source>
        <dbReference type="ARBA" id="ARBA00022801"/>
    </source>
</evidence>
<dbReference type="PANTHER" id="PTHR43540:SF6">
    <property type="entry name" value="ISOCHORISMATASE-LIKE DOMAIN-CONTAINING PROTEIN"/>
    <property type="match status" value="1"/>
</dbReference>
<dbReference type="InterPro" id="IPR050272">
    <property type="entry name" value="Isochorismatase-like_hydrls"/>
</dbReference>
<dbReference type="GO" id="GO:0016787">
    <property type="term" value="F:hydrolase activity"/>
    <property type="evidence" value="ECO:0007669"/>
    <property type="project" value="UniProtKB-KW"/>
</dbReference>
<organism evidence="3 4">
    <name type="scientific">Candidatus Falkowbacteria bacterium CG10_big_fil_rev_8_21_14_0_10_43_11</name>
    <dbReference type="NCBI Taxonomy" id="1974568"/>
    <lineage>
        <taxon>Bacteria</taxon>
        <taxon>Candidatus Falkowiibacteriota</taxon>
    </lineage>
</organism>
<evidence type="ECO:0000313" key="3">
    <source>
        <dbReference type="EMBL" id="PIT94023.1"/>
    </source>
</evidence>
<dbReference type="EMBL" id="PFAS01000015">
    <property type="protein sequence ID" value="PIT94023.1"/>
    <property type="molecule type" value="Genomic_DNA"/>
</dbReference>
<comment type="caution">
    <text evidence="3">The sequence shown here is derived from an EMBL/GenBank/DDBJ whole genome shotgun (WGS) entry which is preliminary data.</text>
</comment>
<dbReference type="Pfam" id="PF00857">
    <property type="entry name" value="Isochorismatase"/>
    <property type="match status" value="1"/>
</dbReference>
<evidence type="ECO:0000259" key="2">
    <source>
        <dbReference type="Pfam" id="PF00857"/>
    </source>
</evidence>
<dbReference type="SUPFAM" id="SSF52499">
    <property type="entry name" value="Isochorismatase-like hydrolases"/>
    <property type="match status" value="1"/>
</dbReference>
<evidence type="ECO:0000313" key="4">
    <source>
        <dbReference type="Proteomes" id="UP000229335"/>
    </source>
</evidence>
<dbReference type="PANTHER" id="PTHR43540">
    <property type="entry name" value="PEROXYUREIDOACRYLATE/UREIDOACRYLATE AMIDOHYDROLASE-RELATED"/>
    <property type="match status" value="1"/>
</dbReference>
<feature type="domain" description="Isochorismatase-like" evidence="2">
    <location>
        <begin position="4"/>
        <end position="189"/>
    </location>
</feature>
<gene>
    <name evidence="3" type="ORF">COU00_01210</name>
</gene>
<dbReference type="Proteomes" id="UP000229335">
    <property type="component" value="Unassembled WGS sequence"/>
</dbReference>
<keyword evidence="1" id="KW-0378">Hydrolase</keyword>
<protein>
    <recommendedName>
        <fullName evidence="2">Isochorismatase-like domain-containing protein</fullName>
    </recommendedName>
</protein>
<sequence length="196" mass="22317">MIDTALIIVDMQNAFCTKNGSFWKRGRKVLNFKKVLSTNKKLISFARRKKWLVIFTKLVFTKDYSDGGLLVKRNSKIAELGAFQEGSADSEITKSLKPEKNEYVITKKRHDPFIGTNLLQILRENNIRRVIVSGVVTNICVESTIRSAFDRDLETILVKDGTSASSHKLYKSSLETINKSFGDVMSLEELFLKFEN</sequence>
<proteinExistence type="predicted"/>
<dbReference type="InterPro" id="IPR000868">
    <property type="entry name" value="Isochorismatase-like_dom"/>
</dbReference>
<dbReference type="InterPro" id="IPR036380">
    <property type="entry name" value="Isochorismatase-like_sf"/>
</dbReference>
<dbReference type="Gene3D" id="3.40.50.850">
    <property type="entry name" value="Isochorismatase-like"/>
    <property type="match status" value="1"/>
</dbReference>
<dbReference type="CDD" id="cd00431">
    <property type="entry name" value="cysteine_hydrolases"/>
    <property type="match status" value="1"/>
</dbReference>
<name>A0A2M6WMK7_9BACT</name>